<keyword evidence="7" id="KW-0430">Lectin</keyword>
<name>A0A3B4CR54_PYGNA</name>
<dbReference type="Ensembl" id="ENSPNAT00000037374.2">
    <property type="protein sequence ID" value="ENSPNAP00000014562.2"/>
    <property type="gene ID" value="ENSPNAG00000037577.1"/>
</dbReference>
<dbReference type="AlphaFoldDB" id="A0A3B4CR54"/>
<dbReference type="PANTHER" id="PTHR45713:SF8">
    <property type="entry name" value="SI:CH211-215K15.4"/>
    <property type="match status" value="1"/>
</dbReference>
<evidence type="ECO:0000256" key="4">
    <source>
        <dbReference type="ARBA" id="ARBA00011233"/>
    </source>
</evidence>
<comment type="similarity">
    <text evidence="3">Belongs to the fucolectin family.</text>
</comment>
<dbReference type="InterPro" id="IPR006585">
    <property type="entry name" value="FTP1"/>
</dbReference>
<reference evidence="11" key="2">
    <citation type="submission" date="2025-08" db="UniProtKB">
        <authorList>
            <consortium name="Ensembl"/>
        </authorList>
    </citation>
    <scope>IDENTIFICATION</scope>
</reference>
<accession>A0A3B4CR54</accession>
<dbReference type="GeneTree" id="ENSGT01060000248575"/>
<evidence type="ECO:0000256" key="3">
    <source>
        <dbReference type="ARBA" id="ARBA00010147"/>
    </source>
</evidence>
<dbReference type="Gene3D" id="2.60.120.260">
    <property type="entry name" value="Galactose-binding domain-like"/>
    <property type="match status" value="2"/>
</dbReference>
<sequence>MCFFNTKKHNNVPCFECILFLINCHISLGLISKNLALYGKATQSSLVNNTNAAFSHAYNAIDGNTDSNYKHGSCTATETQQNPWWRVDLLGDYTVTSVTIYNRGDCCPEKINGAEIRIGNSLLNNGNNNTRAGVISSIPAGKSSILKLKGISGRYVNVIIPGNNRILTLCEVEVYGYPTPDVTLKGTASQSSLYDRGFPSNAIDGNQDGVYSHGSCSHTEKNLNAWWRLDLLKQHKVFTIRVTNRQELGHRLNGAEIRIGDSLDNNGNNNPRCGVINTKNNVLSFNCNGMQGRYINIVIPGRSEYLTLCEVEVYGVPLI</sequence>
<evidence type="ECO:0000256" key="2">
    <source>
        <dbReference type="ARBA" id="ARBA00004613"/>
    </source>
</evidence>
<dbReference type="GO" id="GO:0010185">
    <property type="term" value="P:regulation of cellular defense response"/>
    <property type="evidence" value="ECO:0007669"/>
    <property type="project" value="UniProtKB-ARBA"/>
</dbReference>
<dbReference type="PANTHER" id="PTHR45713">
    <property type="entry name" value="FTP DOMAIN-CONTAINING PROTEIN"/>
    <property type="match status" value="1"/>
</dbReference>
<evidence type="ECO:0000256" key="9">
    <source>
        <dbReference type="ARBA" id="ARBA00023157"/>
    </source>
</evidence>
<comment type="function">
    <text evidence="1">Acts as a defensive agent. Recognizes blood group fucosylated oligosaccharides including A, B, H and Lewis B-type antigens. Does not recognize Lewis A antigen and has low affinity for monovalent haptens.</text>
</comment>
<keyword evidence="12" id="KW-1185">Reference proteome</keyword>
<keyword evidence="5" id="KW-0964">Secreted</keyword>
<dbReference type="InterPro" id="IPR051941">
    <property type="entry name" value="BG_Antigen-Binding_Lectin"/>
</dbReference>
<evidence type="ECO:0000259" key="10">
    <source>
        <dbReference type="SMART" id="SM00607"/>
    </source>
</evidence>
<dbReference type="GO" id="GO:0046872">
    <property type="term" value="F:metal ion binding"/>
    <property type="evidence" value="ECO:0007669"/>
    <property type="project" value="UniProtKB-KW"/>
</dbReference>
<keyword evidence="9" id="KW-1015">Disulfide bond</keyword>
<dbReference type="GO" id="GO:0005576">
    <property type="term" value="C:extracellular region"/>
    <property type="evidence" value="ECO:0007669"/>
    <property type="project" value="UniProtKB-SubCell"/>
</dbReference>
<dbReference type="SUPFAM" id="SSF49785">
    <property type="entry name" value="Galactose-binding domain-like"/>
    <property type="match status" value="2"/>
</dbReference>
<keyword evidence="8" id="KW-0106">Calcium</keyword>
<comment type="subunit">
    <text evidence="4">Homotrimer.</text>
</comment>
<comment type="subcellular location">
    <subcellularLocation>
        <location evidence="2">Secreted</location>
    </subcellularLocation>
</comment>
<proteinExistence type="inferred from homology"/>
<reference evidence="11 12" key="1">
    <citation type="submission" date="2020-10" db="EMBL/GenBank/DDBJ databases">
        <title>Pygocentrus nattereri (red-bellied piranha) genome, fPygNat1, primary haplotype.</title>
        <authorList>
            <person name="Myers G."/>
            <person name="Meyer A."/>
            <person name="Karagic N."/>
            <person name="Pippel M."/>
            <person name="Winkler S."/>
            <person name="Tracey A."/>
            <person name="Wood J."/>
            <person name="Formenti G."/>
            <person name="Howe K."/>
            <person name="Fedrigo O."/>
            <person name="Jarvis E.D."/>
        </authorList>
    </citation>
    <scope>NUCLEOTIDE SEQUENCE [LARGE SCALE GENOMIC DNA]</scope>
</reference>
<dbReference type="Pfam" id="PF22633">
    <property type="entry name" value="F5_F8_type_C_2"/>
    <property type="match status" value="2"/>
</dbReference>
<dbReference type="GO" id="GO:0042806">
    <property type="term" value="F:fucose binding"/>
    <property type="evidence" value="ECO:0007669"/>
    <property type="project" value="UniProtKB-ARBA"/>
</dbReference>
<evidence type="ECO:0000313" key="11">
    <source>
        <dbReference type="Ensembl" id="ENSPNAP00000014562.2"/>
    </source>
</evidence>
<evidence type="ECO:0000256" key="8">
    <source>
        <dbReference type="ARBA" id="ARBA00022837"/>
    </source>
</evidence>
<evidence type="ECO:0000313" key="12">
    <source>
        <dbReference type="Proteomes" id="UP001501920"/>
    </source>
</evidence>
<dbReference type="SMART" id="SM00607">
    <property type="entry name" value="FTP"/>
    <property type="match status" value="2"/>
</dbReference>
<feature type="domain" description="Fucolectin tachylectin-4 pentraxin-1" evidence="10">
    <location>
        <begin position="182"/>
        <end position="319"/>
    </location>
</feature>
<organism evidence="11 12">
    <name type="scientific">Pygocentrus nattereri</name>
    <name type="common">Red-bellied piranha</name>
    <dbReference type="NCBI Taxonomy" id="42514"/>
    <lineage>
        <taxon>Eukaryota</taxon>
        <taxon>Metazoa</taxon>
        <taxon>Chordata</taxon>
        <taxon>Craniata</taxon>
        <taxon>Vertebrata</taxon>
        <taxon>Euteleostomi</taxon>
        <taxon>Actinopterygii</taxon>
        <taxon>Neopterygii</taxon>
        <taxon>Teleostei</taxon>
        <taxon>Ostariophysi</taxon>
        <taxon>Characiformes</taxon>
        <taxon>Characoidei</taxon>
        <taxon>Pygocentrus</taxon>
    </lineage>
</organism>
<protein>
    <recommendedName>
        <fullName evidence="10">Fucolectin tachylectin-4 pentraxin-1 domain-containing protein</fullName>
    </recommendedName>
</protein>
<feature type="domain" description="Fucolectin tachylectin-4 pentraxin-1" evidence="10">
    <location>
        <begin position="32"/>
        <end position="180"/>
    </location>
</feature>
<evidence type="ECO:0000256" key="5">
    <source>
        <dbReference type="ARBA" id="ARBA00022525"/>
    </source>
</evidence>
<evidence type="ECO:0000256" key="6">
    <source>
        <dbReference type="ARBA" id="ARBA00022723"/>
    </source>
</evidence>
<dbReference type="Proteomes" id="UP001501920">
    <property type="component" value="Chromosome 24"/>
</dbReference>
<dbReference type="GO" id="GO:0001868">
    <property type="term" value="P:regulation of complement activation, lectin pathway"/>
    <property type="evidence" value="ECO:0007669"/>
    <property type="project" value="UniProtKB-ARBA"/>
</dbReference>
<dbReference type="InterPro" id="IPR008979">
    <property type="entry name" value="Galactose-bd-like_sf"/>
</dbReference>
<keyword evidence="6" id="KW-0479">Metal-binding</keyword>
<evidence type="ECO:0000256" key="7">
    <source>
        <dbReference type="ARBA" id="ARBA00022734"/>
    </source>
</evidence>
<evidence type="ECO:0000256" key="1">
    <source>
        <dbReference type="ARBA" id="ARBA00002219"/>
    </source>
</evidence>
<reference evidence="11" key="3">
    <citation type="submission" date="2025-09" db="UniProtKB">
        <authorList>
            <consortium name="Ensembl"/>
        </authorList>
    </citation>
    <scope>IDENTIFICATION</scope>
</reference>